<organism evidence="6 7">
    <name type="scientific">Pteropus vampyrus</name>
    <name type="common">Large flying fox</name>
    <dbReference type="NCBI Taxonomy" id="132908"/>
    <lineage>
        <taxon>Eukaryota</taxon>
        <taxon>Metazoa</taxon>
        <taxon>Chordata</taxon>
        <taxon>Craniata</taxon>
        <taxon>Vertebrata</taxon>
        <taxon>Euteleostomi</taxon>
        <taxon>Mammalia</taxon>
        <taxon>Eutheria</taxon>
        <taxon>Laurasiatheria</taxon>
        <taxon>Chiroptera</taxon>
        <taxon>Yinpterochiroptera</taxon>
        <taxon>Pteropodoidea</taxon>
        <taxon>Pteropodidae</taxon>
        <taxon>Pteropodinae</taxon>
        <taxon>Pteropus</taxon>
    </lineage>
</organism>
<dbReference type="Pfam" id="PF01667">
    <property type="entry name" value="Ribosomal_S27e"/>
    <property type="match status" value="1"/>
</dbReference>
<dbReference type="Gene3D" id="2.20.25.100">
    <property type="entry name" value="Zn-binding ribosomal proteins"/>
    <property type="match status" value="1"/>
</dbReference>
<comment type="similarity">
    <text evidence="2">Belongs to the eukaryotic ribosomal protein eS27 family.</text>
</comment>
<evidence type="ECO:0000256" key="1">
    <source>
        <dbReference type="ARBA" id="ARBA00001947"/>
    </source>
</evidence>
<keyword evidence="5" id="KW-0687">Ribonucleoprotein</keyword>
<evidence type="ECO:0000256" key="5">
    <source>
        <dbReference type="ARBA" id="ARBA00023274"/>
    </source>
</evidence>
<dbReference type="SUPFAM" id="SSF57829">
    <property type="entry name" value="Zn-binding ribosomal proteins"/>
    <property type="match status" value="1"/>
</dbReference>
<dbReference type="InterPro" id="IPR023407">
    <property type="entry name" value="Ribosomal_eS27_Zn-bd_dom_sf"/>
</dbReference>
<evidence type="ECO:0000256" key="2">
    <source>
        <dbReference type="ARBA" id="ARBA00010919"/>
    </source>
</evidence>
<evidence type="ECO:0000256" key="4">
    <source>
        <dbReference type="ARBA" id="ARBA00022980"/>
    </source>
</evidence>
<proteinExistence type="inferred from homology"/>
<dbReference type="GO" id="GO:1990904">
    <property type="term" value="C:ribonucleoprotein complex"/>
    <property type="evidence" value="ECO:0007669"/>
    <property type="project" value="UniProtKB-KW"/>
</dbReference>
<dbReference type="InterPro" id="IPR011332">
    <property type="entry name" value="Ribosomal_zn-bd"/>
</dbReference>
<evidence type="ECO:0000313" key="6">
    <source>
        <dbReference type="Proteomes" id="UP000515202"/>
    </source>
</evidence>
<dbReference type="AlphaFoldDB" id="A0A6P6CZU6"/>
<dbReference type="GO" id="GO:0006412">
    <property type="term" value="P:translation"/>
    <property type="evidence" value="ECO:0007669"/>
    <property type="project" value="InterPro"/>
</dbReference>
<accession>A0A6P6CZU6</accession>
<keyword evidence="3" id="KW-0862">Zinc</keyword>
<dbReference type="GeneID" id="111745753"/>
<dbReference type="GO" id="GO:0003735">
    <property type="term" value="F:structural constituent of ribosome"/>
    <property type="evidence" value="ECO:0007669"/>
    <property type="project" value="InterPro"/>
</dbReference>
<protein>
    <submittedName>
        <fullName evidence="7">40S ribosomal protein S27-like</fullName>
    </submittedName>
</protein>
<dbReference type="Proteomes" id="UP000515202">
    <property type="component" value="Unplaced"/>
</dbReference>
<name>A0A6P6CZU6_PTEVA</name>
<dbReference type="KEGG" id="pvp:111745753"/>
<dbReference type="GO" id="GO:0005840">
    <property type="term" value="C:ribosome"/>
    <property type="evidence" value="ECO:0007669"/>
    <property type="project" value="UniProtKB-KW"/>
</dbReference>
<dbReference type="InterPro" id="IPR000592">
    <property type="entry name" value="Ribosomal_eS27"/>
</dbReference>
<evidence type="ECO:0000256" key="3">
    <source>
        <dbReference type="ARBA" id="ARBA00022833"/>
    </source>
</evidence>
<reference evidence="7" key="1">
    <citation type="submission" date="2025-08" db="UniProtKB">
        <authorList>
            <consortium name="RefSeq"/>
        </authorList>
    </citation>
    <scope>IDENTIFICATION</scope>
    <source>
        <tissue evidence="7">Kidney</tissue>
    </source>
</reference>
<sequence length="46" mass="5026">MDMKCPRCYEITLVLVVLCVGCSTVLCPPAGGKARLIGCSFKRKQH</sequence>
<evidence type="ECO:0000313" key="7">
    <source>
        <dbReference type="RefSeq" id="XP_023392405.1"/>
    </source>
</evidence>
<keyword evidence="4" id="KW-0689">Ribosomal protein</keyword>
<dbReference type="OrthoDB" id="5567124at2759"/>
<keyword evidence="6" id="KW-1185">Reference proteome</keyword>
<comment type="cofactor">
    <cofactor evidence="1">
        <name>Zn(2+)</name>
        <dbReference type="ChEBI" id="CHEBI:29105"/>
    </cofactor>
</comment>
<dbReference type="PANTHER" id="PTHR11594">
    <property type="entry name" value="40S RIBOSOMAL PROTEIN S27"/>
    <property type="match status" value="1"/>
</dbReference>
<gene>
    <name evidence="7" type="primary">LOC111745753</name>
</gene>
<dbReference type="RefSeq" id="XP_023392405.1">
    <property type="nucleotide sequence ID" value="XM_023536637.1"/>
</dbReference>